<dbReference type="RefSeq" id="WP_129462487.1">
    <property type="nucleotide sequence ID" value="NZ_SBKN01000012.1"/>
</dbReference>
<dbReference type="EMBL" id="SBKN01000012">
    <property type="protein sequence ID" value="RXR18877.1"/>
    <property type="molecule type" value="Genomic_DNA"/>
</dbReference>
<gene>
    <name evidence="1" type="ORF">EQG61_13545</name>
</gene>
<evidence type="ECO:0000313" key="2">
    <source>
        <dbReference type="Proteomes" id="UP000289857"/>
    </source>
</evidence>
<dbReference type="Proteomes" id="UP000289857">
    <property type="component" value="Unassembled WGS sequence"/>
</dbReference>
<dbReference type="PROSITE" id="PS51257">
    <property type="entry name" value="PROKAR_LIPOPROTEIN"/>
    <property type="match status" value="1"/>
</dbReference>
<organism evidence="1 2">
    <name type="scientific">Flavobacterium stagni</name>
    <dbReference type="NCBI Taxonomy" id="2506421"/>
    <lineage>
        <taxon>Bacteria</taxon>
        <taxon>Pseudomonadati</taxon>
        <taxon>Bacteroidota</taxon>
        <taxon>Flavobacteriia</taxon>
        <taxon>Flavobacteriales</taxon>
        <taxon>Flavobacteriaceae</taxon>
        <taxon>Flavobacterium</taxon>
    </lineage>
</organism>
<reference evidence="2" key="1">
    <citation type="submission" date="2019-01" db="EMBL/GenBank/DDBJ databases">
        <title>Cytophagaceae bacterium strain CAR-16.</title>
        <authorList>
            <person name="Chen W.-M."/>
        </authorList>
    </citation>
    <scope>NUCLEOTIDE SEQUENCE [LARGE SCALE GENOMIC DNA]</scope>
    <source>
        <strain evidence="2">WWJ-16</strain>
    </source>
</reference>
<evidence type="ECO:0000313" key="1">
    <source>
        <dbReference type="EMBL" id="RXR18877.1"/>
    </source>
</evidence>
<dbReference type="OrthoDB" id="1374217at2"/>
<keyword evidence="2" id="KW-1185">Reference proteome</keyword>
<evidence type="ECO:0008006" key="3">
    <source>
        <dbReference type="Google" id="ProtNLM"/>
    </source>
</evidence>
<proteinExistence type="predicted"/>
<dbReference type="AlphaFoldDB" id="A0A4Q1K2D9"/>
<name>A0A4Q1K2D9_9FLAO</name>
<comment type="caution">
    <text evidence="1">The sequence shown here is derived from an EMBL/GenBank/DDBJ whole genome shotgun (WGS) entry which is preliminary data.</text>
</comment>
<protein>
    <recommendedName>
        <fullName evidence="3">Lipoprotein</fullName>
    </recommendedName>
</protein>
<sequence>MKHFLAIVTLLFISACTNKPEKAPIDSSKVILSAKILRYEDLGINEKADLKYACYCYPVNWRESVEYLKEDAFYVSCKIDNKLLAQLCESETFKLESLLDEKPSSLYGKYINRWLFMDSLGLKVCEKSKFEGQEIRTVYRKGEIDSIVIGPLITKPKTMAIQILDSKYYKDNADPSFEFSNYR</sequence>
<accession>A0A4Q1K2D9</accession>